<feature type="transmembrane region" description="Helical" evidence="1">
    <location>
        <begin position="12"/>
        <end position="29"/>
    </location>
</feature>
<proteinExistence type="predicted"/>
<organism evidence="3 4">
    <name type="scientific">Niastella koreensis</name>
    <dbReference type="NCBI Taxonomy" id="354356"/>
    <lineage>
        <taxon>Bacteria</taxon>
        <taxon>Pseudomonadati</taxon>
        <taxon>Bacteroidota</taxon>
        <taxon>Chitinophagia</taxon>
        <taxon>Chitinophagales</taxon>
        <taxon>Chitinophagaceae</taxon>
        <taxon>Niastella</taxon>
    </lineage>
</organism>
<feature type="domain" description="Inner membrane protein YgaP-like transmembrane" evidence="2">
    <location>
        <begin position="1"/>
        <end position="66"/>
    </location>
</feature>
<name>A0ABX3NUD4_9BACT</name>
<dbReference type="RefSeq" id="WP_014219163.1">
    <property type="nucleotide sequence ID" value="NZ_LWBO01000017.1"/>
</dbReference>
<evidence type="ECO:0000313" key="4">
    <source>
        <dbReference type="Proteomes" id="UP000192277"/>
    </source>
</evidence>
<dbReference type="Pfam" id="PF11127">
    <property type="entry name" value="YgaP-like_TM"/>
    <property type="match status" value="1"/>
</dbReference>
<reference evidence="3 4" key="1">
    <citation type="submission" date="2016-04" db="EMBL/GenBank/DDBJ databases">
        <authorList>
            <person name="Chen L."/>
            <person name="Zhuang W."/>
            <person name="Wang G."/>
        </authorList>
    </citation>
    <scope>NUCLEOTIDE SEQUENCE [LARGE SCALE GENOMIC DNA]</scope>
    <source>
        <strain evidence="4">GR20</strain>
    </source>
</reference>
<dbReference type="EMBL" id="LWBO01000017">
    <property type="protein sequence ID" value="OQP46039.1"/>
    <property type="molecule type" value="Genomic_DNA"/>
</dbReference>
<keyword evidence="1" id="KW-0812">Transmembrane</keyword>
<gene>
    <name evidence="3" type="ORF">A4D02_32125</name>
</gene>
<dbReference type="Proteomes" id="UP000192277">
    <property type="component" value="Unassembled WGS sequence"/>
</dbReference>
<sequence>MKKNMGSADRIIRILVAAVFAYLFFAGIVTGITGIVLVILGSVFVLTSLVGFCPLYTIFGLKSSRMKNNQAPE</sequence>
<evidence type="ECO:0000259" key="2">
    <source>
        <dbReference type="Pfam" id="PF11127"/>
    </source>
</evidence>
<keyword evidence="1" id="KW-0472">Membrane</keyword>
<accession>A0ABX3NUD4</accession>
<evidence type="ECO:0000313" key="3">
    <source>
        <dbReference type="EMBL" id="OQP46039.1"/>
    </source>
</evidence>
<dbReference type="InterPro" id="IPR021309">
    <property type="entry name" value="YgaP-like_TM"/>
</dbReference>
<keyword evidence="4" id="KW-1185">Reference proteome</keyword>
<evidence type="ECO:0000256" key="1">
    <source>
        <dbReference type="SAM" id="Phobius"/>
    </source>
</evidence>
<protein>
    <recommendedName>
        <fullName evidence="2">Inner membrane protein YgaP-like transmembrane domain-containing protein</fullName>
    </recommendedName>
</protein>
<comment type="caution">
    <text evidence="3">The sequence shown here is derived from an EMBL/GenBank/DDBJ whole genome shotgun (WGS) entry which is preliminary data.</text>
</comment>
<feature type="transmembrane region" description="Helical" evidence="1">
    <location>
        <begin position="35"/>
        <end position="59"/>
    </location>
</feature>
<keyword evidence="1" id="KW-1133">Transmembrane helix</keyword>